<evidence type="ECO:0000256" key="4">
    <source>
        <dbReference type="ARBA" id="ARBA00022801"/>
    </source>
</evidence>
<dbReference type="EC" id="3.2.1.52" evidence="7"/>
<reference evidence="12" key="1">
    <citation type="submission" date="2023-08" db="EMBL/GenBank/DDBJ databases">
        <authorList>
            <person name="Liu M."/>
        </authorList>
    </citation>
    <scope>NUCLEOTIDE SEQUENCE</scope>
</reference>
<evidence type="ECO:0000313" key="12">
    <source>
        <dbReference type="EMBL" id="WNL54691.1"/>
    </source>
</evidence>
<dbReference type="InterPro" id="IPR017853">
    <property type="entry name" value="GH"/>
</dbReference>
<organism evidence="12">
    <name type="scientific">Tetranychus cinnabarinus</name>
    <name type="common">Carmine spider mite</name>
    <name type="synonym">Acarus cinnabarinus</name>
    <dbReference type="NCBI Taxonomy" id="93129"/>
    <lineage>
        <taxon>Eukaryota</taxon>
        <taxon>Metazoa</taxon>
        <taxon>Ecdysozoa</taxon>
        <taxon>Arthropoda</taxon>
        <taxon>Chelicerata</taxon>
        <taxon>Arachnida</taxon>
        <taxon>Acari</taxon>
        <taxon>Acariformes</taxon>
        <taxon>Trombidiformes</taxon>
        <taxon>Prostigmata</taxon>
        <taxon>Eleutherengona</taxon>
        <taxon>Raphignathae</taxon>
        <taxon>Tetranychoidea</taxon>
        <taxon>Tetranychidae</taxon>
        <taxon>Tetranychus</taxon>
    </lineage>
</organism>
<dbReference type="InterPro" id="IPR015883">
    <property type="entry name" value="Glyco_hydro_20_cat"/>
</dbReference>
<dbReference type="FunFam" id="3.20.20.80:FF:000063">
    <property type="entry name" value="Beta-hexosaminidase"/>
    <property type="match status" value="1"/>
</dbReference>
<evidence type="ECO:0000256" key="8">
    <source>
        <dbReference type="PIRSR" id="PIRSR001093-1"/>
    </source>
</evidence>
<evidence type="ECO:0000259" key="10">
    <source>
        <dbReference type="Pfam" id="PF00728"/>
    </source>
</evidence>
<dbReference type="InterPro" id="IPR029018">
    <property type="entry name" value="Hex-like_dom2"/>
</dbReference>
<accession>A0AA96IZT5</accession>
<dbReference type="SUPFAM" id="SSF55545">
    <property type="entry name" value="beta-N-acetylhexosaminidase-like domain"/>
    <property type="match status" value="1"/>
</dbReference>
<gene>
    <name evidence="12" type="primary">HEX1</name>
</gene>
<evidence type="ECO:0000256" key="6">
    <source>
        <dbReference type="ARBA" id="ARBA00023295"/>
    </source>
</evidence>
<comment type="catalytic activity">
    <reaction evidence="1 7">
        <text>Hydrolysis of terminal non-reducing N-acetyl-D-hexosamine residues in N-acetyl-beta-D-hexosaminides.</text>
        <dbReference type="EC" id="3.2.1.52"/>
    </reaction>
</comment>
<evidence type="ECO:0000256" key="9">
    <source>
        <dbReference type="SAM" id="SignalP"/>
    </source>
</evidence>
<dbReference type="InterPro" id="IPR029019">
    <property type="entry name" value="HEX_eukaryotic_N"/>
</dbReference>
<keyword evidence="3 9" id="KW-0732">Signal</keyword>
<dbReference type="CDD" id="cd06562">
    <property type="entry name" value="GH20_HexA_HexB-like"/>
    <property type="match status" value="1"/>
</dbReference>
<dbReference type="Gene3D" id="3.30.379.10">
    <property type="entry name" value="Chitobiase/beta-hexosaminidase domain 2-like"/>
    <property type="match status" value="1"/>
</dbReference>
<evidence type="ECO:0000256" key="3">
    <source>
        <dbReference type="ARBA" id="ARBA00022729"/>
    </source>
</evidence>
<dbReference type="InterPro" id="IPR025705">
    <property type="entry name" value="Beta_hexosaminidase_sua/sub"/>
</dbReference>
<feature type="domain" description="Beta-hexosaminidase eukaryotic type N-terminal" evidence="11">
    <location>
        <begin position="43"/>
        <end position="155"/>
    </location>
</feature>
<name>A0AA96IZT5_TETCI</name>
<feature type="chain" id="PRO_5041637193" description="Beta-hexosaminidase" evidence="9">
    <location>
        <begin position="23"/>
        <end position="586"/>
    </location>
</feature>
<feature type="signal peptide" evidence="9">
    <location>
        <begin position="1"/>
        <end position="22"/>
    </location>
</feature>
<keyword evidence="5" id="KW-0325">Glycoprotein</keyword>
<dbReference type="PANTHER" id="PTHR22600">
    <property type="entry name" value="BETA-HEXOSAMINIDASE"/>
    <property type="match status" value="1"/>
</dbReference>
<feature type="domain" description="Glycoside hydrolase family 20 catalytic" evidence="10">
    <location>
        <begin position="178"/>
        <end position="507"/>
    </location>
</feature>
<evidence type="ECO:0000256" key="2">
    <source>
        <dbReference type="ARBA" id="ARBA00006285"/>
    </source>
</evidence>
<dbReference type="Pfam" id="PF00728">
    <property type="entry name" value="Glyco_hydro_20"/>
    <property type="match status" value="1"/>
</dbReference>
<dbReference type="GO" id="GO:0005975">
    <property type="term" value="P:carbohydrate metabolic process"/>
    <property type="evidence" value="ECO:0007669"/>
    <property type="project" value="InterPro"/>
</dbReference>
<evidence type="ECO:0000256" key="5">
    <source>
        <dbReference type="ARBA" id="ARBA00023180"/>
    </source>
</evidence>
<keyword evidence="4 7" id="KW-0378">Hydrolase</keyword>
<protein>
    <recommendedName>
        <fullName evidence="7">Beta-hexosaminidase</fullName>
        <ecNumber evidence="7">3.2.1.52</ecNumber>
    </recommendedName>
</protein>
<dbReference type="GO" id="GO:0030203">
    <property type="term" value="P:glycosaminoglycan metabolic process"/>
    <property type="evidence" value="ECO:0007669"/>
    <property type="project" value="TreeGrafter"/>
</dbReference>
<keyword evidence="6 7" id="KW-0326">Glycosidase</keyword>
<feature type="active site" description="Proton donor" evidence="8">
    <location>
        <position position="340"/>
    </location>
</feature>
<dbReference type="GO" id="GO:0016020">
    <property type="term" value="C:membrane"/>
    <property type="evidence" value="ECO:0007669"/>
    <property type="project" value="TreeGrafter"/>
</dbReference>
<dbReference type="AlphaFoldDB" id="A0AA96IZT5"/>
<proteinExistence type="evidence at transcript level"/>
<dbReference type="EMBL" id="OR413559">
    <property type="protein sequence ID" value="WNL54691.1"/>
    <property type="molecule type" value="mRNA"/>
</dbReference>
<comment type="similarity">
    <text evidence="2 7">Belongs to the glycosyl hydrolase 20 family.</text>
</comment>
<dbReference type="GO" id="GO:0004563">
    <property type="term" value="F:beta-N-acetylhexosaminidase activity"/>
    <property type="evidence" value="ECO:0007669"/>
    <property type="project" value="UniProtKB-EC"/>
</dbReference>
<dbReference type="PANTHER" id="PTHR22600:SF21">
    <property type="entry name" value="BETA-HEXOSAMINIDASE A"/>
    <property type="match status" value="1"/>
</dbReference>
<dbReference type="PRINTS" id="PR00738">
    <property type="entry name" value="GLHYDRLASE20"/>
</dbReference>
<dbReference type="PIRSF" id="PIRSF001093">
    <property type="entry name" value="B-hxosamndse_ab_euk"/>
    <property type="match status" value="1"/>
</dbReference>
<dbReference type="Pfam" id="PF14845">
    <property type="entry name" value="Glycohydro_20b2"/>
    <property type="match status" value="1"/>
</dbReference>
<evidence type="ECO:0000259" key="11">
    <source>
        <dbReference type="Pfam" id="PF14845"/>
    </source>
</evidence>
<evidence type="ECO:0000256" key="1">
    <source>
        <dbReference type="ARBA" id="ARBA00001231"/>
    </source>
</evidence>
<sequence>MKYPLFWRLYLLILSAISYTQGHVTYIEPRYPLKGERSPPGSPWPLPRTWTRMTLQYSLSPDHFELKSNLNCEIIEAALLRYRGLIFIDRSKTISPKHKELESLKVHIDDTRCGYPKFGDNEKYSLTIPDKDASASLRAKTVWGALRGLETFSQLVYIDEKTGYYLINSTRIEDWPRFSYRGIMIDTARHFIPMKVLLKNLDAMSWNKFNVFHWHIIDDQSFPMESKVFPNLTKLGAYNDRLIYTQKDIKQLIEYARFRGIRVIPEIDTPGHTKVMGRAFPSLLTTCYDGDTPAQSVYSKHSSHENLNPARNETFEILRQLYTEVKNLFPDDFIHLGMDEAYYDCWKSSPEIRNFMDTKRFTEMKQVEKYYIDRTLENIKSLGYKYIVWQDPIDNNVTISKDAIVEVWKGGPHHEKDGWKRHVKEIIARRHKIILSSCWYLNYIHYGEDWRSYYNCDPVLGVNATDEEKEFILGGEACMWSEYVDQVNLLSRLWPRASAVAERLWSHPGDTNDSDSALFRLDEQRCRMLRRGVEAQPLTNGYCGSWELDLQFGALDSSSMQIVNNQSLFLSSFILLIYFVTVFKSF</sequence>
<dbReference type="GO" id="GO:0006689">
    <property type="term" value="P:ganglioside catabolic process"/>
    <property type="evidence" value="ECO:0007669"/>
    <property type="project" value="TreeGrafter"/>
</dbReference>
<dbReference type="SUPFAM" id="SSF51445">
    <property type="entry name" value="(Trans)glycosidases"/>
    <property type="match status" value="1"/>
</dbReference>
<dbReference type="Gene3D" id="3.20.20.80">
    <property type="entry name" value="Glycosidases"/>
    <property type="match status" value="1"/>
</dbReference>
<dbReference type="GO" id="GO:0005764">
    <property type="term" value="C:lysosome"/>
    <property type="evidence" value="ECO:0007669"/>
    <property type="project" value="TreeGrafter"/>
</dbReference>
<evidence type="ECO:0000256" key="7">
    <source>
        <dbReference type="PIRNR" id="PIRNR001093"/>
    </source>
</evidence>